<reference evidence="2 3" key="1">
    <citation type="journal article" date="2014" name="PLoS Genet.">
        <title>Analysis of the Phlebiopsis gigantea genome, transcriptome and secretome provides insight into its pioneer colonization strategies of wood.</title>
        <authorList>
            <person name="Hori C."/>
            <person name="Ishida T."/>
            <person name="Igarashi K."/>
            <person name="Samejima M."/>
            <person name="Suzuki H."/>
            <person name="Master E."/>
            <person name="Ferreira P."/>
            <person name="Ruiz-Duenas F.J."/>
            <person name="Held B."/>
            <person name="Canessa P."/>
            <person name="Larrondo L.F."/>
            <person name="Schmoll M."/>
            <person name="Druzhinina I.S."/>
            <person name="Kubicek C.P."/>
            <person name="Gaskell J.A."/>
            <person name="Kersten P."/>
            <person name="St John F."/>
            <person name="Glasner J."/>
            <person name="Sabat G."/>
            <person name="Splinter BonDurant S."/>
            <person name="Syed K."/>
            <person name="Yadav J."/>
            <person name="Mgbeahuruike A.C."/>
            <person name="Kovalchuk A."/>
            <person name="Asiegbu F.O."/>
            <person name="Lackner G."/>
            <person name="Hoffmeister D."/>
            <person name="Rencoret J."/>
            <person name="Gutierrez A."/>
            <person name="Sun H."/>
            <person name="Lindquist E."/>
            <person name="Barry K."/>
            <person name="Riley R."/>
            <person name="Grigoriev I.V."/>
            <person name="Henrissat B."/>
            <person name="Kues U."/>
            <person name="Berka R.M."/>
            <person name="Martinez A.T."/>
            <person name="Covert S.F."/>
            <person name="Blanchette R.A."/>
            <person name="Cullen D."/>
        </authorList>
    </citation>
    <scope>NUCLEOTIDE SEQUENCE [LARGE SCALE GENOMIC DNA]</scope>
    <source>
        <strain evidence="2 3">11061_1 CR5-6</strain>
    </source>
</reference>
<feature type="compositionally biased region" description="Low complexity" evidence="1">
    <location>
        <begin position="16"/>
        <end position="30"/>
    </location>
</feature>
<dbReference type="Proteomes" id="UP000053257">
    <property type="component" value="Unassembled WGS sequence"/>
</dbReference>
<keyword evidence="3" id="KW-1185">Reference proteome</keyword>
<feature type="region of interest" description="Disordered" evidence="1">
    <location>
        <begin position="1"/>
        <end position="103"/>
    </location>
</feature>
<name>A0A0C3S110_PHLG1</name>
<sequence>MSRIRSAAFPRRRRSGSAGSSDGPAAARPGRSFLAGSLCARHCPRDRTRGGSARGPRDAPARRLALEARPTRHTRPLILARHRPPVASPLDLSFPSCGPRNAT</sequence>
<feature type="compositionally biased region" description="Basic residues" evidence="1">
    <location>
        <begin position="71"/>
        <end position="84"/>
    </location>
</feature>
<dbReference type="AlphaFoldDB" id="A0A0C3S110"/>
<evidence type="ECO:0000313" key="2">
    <source>
        <dbReference type="EMBL" id="KIP08721.1"/>
    </source>
</evidence>
<feature type="compositionally biased region" description="Basic and acidic residues" evidence="1">
    <location>
        <begin position="43"/>
        <end position="70"/>
    </location>
</feature>
<gene>
    <name evidence="2" type="ORF">PHLGIDRAFT_362799</name>
</gene>
<protein>
    <submittedName>
        <fullName evidence="2">Uncharacterized protein</fullName>
    </submittedName>
</protein>
<proteinExistence type="predicted"/>
<organism evidence="2 3">
    <name type="scientific">Phlebiopsis gigantea (strain 11061_1 CR5-6)</name>
    <name type="common">White-rot fungus</name>
    <name type="synonym">Peniophora gigantea</name>
    <dbReference type="NCBI Taxonomy" id="745531"/>
    <lineage>
        <taxon>Eukaryota</taxon>
        <taxon>Fungi</taxon>
        <taxon>Dikarya</taxon>
        <taxon>Basidiomycota</taxon>
        <taxon>Agaricomycotina</taxon>
        <taxon>Agaricomycetes</taxon>
        <taxon>Polyporales</taxon>
        <taxon>Phanerochaetaceae</taxon>
        <taxon>Phlebiopsis</taxon>
    </lineage>
</organism>
<accession>A0A0C3S110</accession>
<dbReference type="HOGENOM" id="CLU_2264702_0_0_1"/>
<evidence type="ECO:0000256" key="1">
    <source>
        <dbReference type="SAM" id="MobiDB-lite"/>
    </source>
</evidence>
<evidence type="ECO:0000313" key="3">
    <source>
        <dbReference type="Proteomes" id="UP000053257"/>
    </source>
</evidence>
<dbReference type="EMBL" id="KN840475">
    <property type="protein sequence ID" value="KIP08721.1"/>
    <property type="molecule type" value="Genomic_DNA"/>
</dbReference>